<keyword evidence="2" id="KW-1185">Reference proteome</keyword>
<dbReference type="RefSeq" id="WP_103937363.1">
    <property type="nucleotide sequence ID" value="NZ_FNVO01000003.1"/>
</dbReference>
<name>A0A1H5XYE0_9ACTN</name>
<evidence type="ECO:0000313" key="2">
    <source>
        <dbReference type="Proteomes" id="UP000236723"/>
    </source>
</evidence>
<dbReference type="NCBIfam" id="TIGR04268">
    <property type="entry name" value="FxSxx-COOH"/>
    <property type="match status" value="1"/>
</dbReference>
<organism evidence="1 2">
    <name type="scientific">Thermomonospora echinospora</name>
    <dbReference type="NCBI Taxonomy" id="1992"/>
    <lineage>
        <taxon>Bacteria</taxon>
        <taxon>Bacillati</taxon>
        <taxon>Actinomycetota</taxon>
        <taxon>Actinomycetes</taxon>
        <taxon>Streptosporangiales</taxon>
        <taxon>Thermomonosporaceae</taxon>
        <taxon>Thermomonospora</taxon>
    </lineage>
</organism>
<protein>
    <submittedName>
        <fullName evidence="1">FXSXX-COOH protein</fullName>
    </submittedName>
</protein>
<dbReference type="Proteomes" id="UP000236723">
    <property type="component" value="Unassembled WGS sequence"/>
</dbReference>
<accession>A0A1H5XYE0</accession>
<dbReference type="AlphaFoldDB" id="A0A1H5XYE0"/>
<proteinExistence type="predicted"/>
<evidence type="ECO:0000313" key="1">
    <source>
        <dbReference type="EMBL" id="SEG16370.1"/>
    </source>
</evidence>
<dbReference type="EMBL" id="FNVO01000003">
    <property type="protein sequence ID" value="SEG16370.1"/>
    <property type="molecule type" value="Genomic_DNA"/>
</dbReference>
<dbReference type="OrthoDB" id="3298550at2"/>
<dbReference type="InterPro" id="IPR026334">
    <property type="entry name" value="FxSxx-COOH"/>
</dbReference>
<reference evidence="2" key="1">
    <citation type="submission" date="2016-10" db="EMBL/GenBank/DDBJ databases">
        <authorList>
            <person name="Varghese N."/>
            <person name="Submissions S."/>
        </authorList>
    </citation>
    <scope>NUCLEOTIDE SEQUENCE [LARGE SCALE GENOMIC DNA]</scope>
    <source>
        <strain evidence="2">DSM 43163</strain>
    </source>
</reference>
<gene>
    <name evidence="1" type="ORF">SAMN04489712_103454</name>
</gene>
<sequence length="68" mass="7058">MDDADGEIESMLIDLGGLSLREIRALDGTVLGEALARVRSEAADPREVVAGFDSNMPPAAAEDVASVT</sequence>